<keyword evidence="13" id="KW-1185">Reference proteome</keyword>
<evidence type="ECO:0000256" key="8">
    <source>
        <dbReference type="PROSITE-ProRule" id="PRU00108"/>
    </source>
</evidence>
<keyword evidence="5 8" id="KW-0371">Homeobox</keyword>
<evidence type="ECO:0000313" key="12">
    <source>
        <dbReference type="EMBL" id="KAJ1213227.1"/>
    </source>
</evidence>
<evidence type="ECO:0000256" key="2">
    <source>
        <dbReference type="ARBA" id="ARBA00022473"/>
    </source>
</evidence>
<evidence type="ECO:0000256" key="3">
    <source>
        <dbReference type="ARBA" id="ARBA00023015"/>
    </source>
</evidence>
<reference evidence="12" key="1">
    <citation type="journal article" date="2022" name="bioRxiv">
        <title>Sequencing and chromosome-scale assembly of the giantPleurodeles waltlgenome.</title>
        <authorList>
            <person name="Brown T."/>
            <person name="Elewa A."/>
            <person name="Iarovenko S."/>
            <person name="Subramanian E."/>
            <person name="Araus A.J."/>
            <person name="Petzold A."/>
            <person name="Susuki M."/>
            <person name="Suzuki K.-i.T."/>
            <person name="Hayashi T."/>
            <person name="Toyoda A."/>
            <person name="Oliveira C."/>
            <person name="Osipova E."/>
            <person name="Leigh N.D."/>
            <person name="Simon A."/>
            <person name="Yun M.H."/>
        </authorList>
    </citation>
    <scope>NUCLEOTIDE SEQUENCE</scope>
    <source>
        <strain evidence="12">20211129_DDA</strain>
        <tissue evidence="12">Liver</tissue>
    </source>
</reference>
<dbReference type="Gene3D" id="1.10.10.60">
    <property type="entry name" value="Homeodomain-like"/>
    <property type="match status" value="1"/>
</dbReference>
<dbReference type="EMBL" id="JANPWB010000001">
    <property type="protein sequence ID" value="KAJ1213227.1"/>
    <property type="molecule type" value="Genomic_DNA"/>
</dbReference>
<evidence type="ECO:0000256" key="10">
    <source>
        <dbReference type="SAM" id="MobiDB-lite"/>
    </source>
</evidence>
<dbReference type="PROSITE" id="PS50071">
    <property type="entry name" value="HOMEOBOX_2"/>
    <property type="match status" value="1"/>
</dbReference>
<dbReference type="Pfam" id="PF00046">
    <property type="entry name" value="Homeodomain"/>
    <property type="match status" value="1"/>
</dbReference>
<dbReference type="GO" id="GO:0000978">
    <property type="term" value="F:RNA polymerase II cis-regulatory region sequence-specific DNA binding"/>
    <property type="evidence" value="ECO:0007669"/>
    <property type="project" value="TreeGrafter"/>
</dbReference>
<name>A0AAV7WKV5_PLEWA</name>
<feature type="domain" description="Homeobox" evidence="11">
    <location>
        <begin position="107"/>
        <end position="167"/>
    </location>
</feature>
<dbReference type="SMART" id="SM00389">
    <property type="entry name" value="HOX"/>
    <property type="match status" value="1"/>
</dbReference>
<dbReference type="Proteomes" id="UP001066276">
    <property type="component" value="Chromosome 1_1"/>
</dbReference>
<evidence type="ECO:0000256" key="7">
    <source>
        <dbReference type="ARBA" id="ARBA00023242"/>
    </source>
</evidence>
<comment type="caution">
    <text evidence="12">The sequence shown here is derived from an EMBL/GenBank/DDBJ whole genome shotgun (WGS) entry which is preliminary data.</text>
</comment>
<keyword evidence="6" id="KW-0804">Transcription</keyword>
<feature type="region of interest" description="Disordered" evidence="10">
    <location>
        <begin position="1"/>
        <end position="35"/>
    </location>
</feature>
<protein>
    <recommendedName>
        <fullName evidence="11">Homeobox domain-containing protein</fullName>
    </recommendedName>
</protein>
<evidence type="ECO:0000256" key="5">
    <source>
        <dbReference type="ARBA" id="ARBA00023155"/>
    </source>
</evidence>
<gene>
    <name evidence="12" type="ORF">NDU88_000865</name>
</gene>
<evidence type="ECO:0000313" key="13">
    <source>
        <dbReference type="Proteomes" id="UP001066276"/>
    </source>
</evidence>
<evidence type="ECO:0000256" key="1">
    <source>
        <dbReference type="ARBA" id="ARBA00004123"/>
    </source>
</evidence>
<sequence length="204" mass="22911">MFDQNMSDGVSEEGRSPLCGSRVGGPCSEQVPPTTTTRAELECALRGHHGLKELPGSSKEGGGVGGQHPDMEESPAGGDSDYCRRILVRDAKGTIREIVLPKGLDLDRPKRTRTSFTAEQLYRLELEFQRCQYVVGRERTELARQLNLSETQTRSLYPFTRPSLEDMKRVLNYVSFETTDDPVRICNGHLIRPFQAERVGWRAI</sequence>
<comment type="subcellular location">
    <subcellularLocation>
        <location evidence="1 8 9">Nucleus</location>
    </subcellularLocation>
</comment>
<keyword evidence="3" id="KW-0805">Transcription regulation</keyword>
<accession>A0AAV7WKV5</accession>
<keyword evidence="2" id="KW-0217">Developmental protein</keyword>
<dbReference type="GO" id="GO:0007420">
    <property type="term" value="P:brain development"/>
    <property type="evidence" value="ECO:0007669"/>
    <property type="project" value="TreeGrafter"/>
</dbReference>
<dbReference type="InterPro" id="IPR050877">
    <property type="entry name" value="EMX-VAX-Noto_Homeobox_TFs"/>
</dbReference>
<dbReference type="AlphaFoldDB" id="A0AAV7WKV5"/>
<dbReference type="InterPro" id="IPR001356">
    <property type="entry name" value="HD"/>
</dbReference>
<evidence type="ECO:0000259" key="11">
    <source>
        <dbReference type="PROSITE" id="PS50071"/>
    </source>
</evidence>
<keyword evidence="7 8" id="KW-0539">Nucleus</keyword>
<dbReference type="GO" id="GO:0005634">
    <property type="term" value="C:nucleus"/>
    <property type="evidence" value="ECO:0007669"/>
    <property type="project" value="UniProtKB-SubCell"/>
</dbReference>
<dbReference type="InterPro" id="IPR009057">
    <property type="entry name" value="Homeodomain-like_sf"/>
</dbReference>
<evidence type="ECO:0000256" key="4">
    <source>
        <dbReference type="ARBA" id="ARBA00023125"/>
    </source>
</evidence>
<dbReference type="GO" id="GO:0030182">
    <property type="term" value="P:neuron differentiation"/>
    <property type="evidence" value="ECO:0007669"/>
    <property type="project" value="TreeGrafter"/>
</dbReference>
<dbReference type="GO" id="GO:0000981">
    <property type="term" value="F:DNA-binding transcription factor activity, RNA polymerase II-specific"/>
    <property type="evidence" value="ECO:0007669"/>
    <property type="project" value="TreeGrafter"/>
</dbReference>
<dbReference type="PANTHER" id="PTHR24339:SF34">
    <property type="entry name" value="VENTRAL ANTERIOR HOMEOBOX 2"/>
    <property type="match status" value="1"/>
</dbReference>
<evidence type="ECO:0000256" key="9">
    <source>
        <dbReference type="RuleBase" id="RU000682"/>
    </source>
</evidence>
<evidence type="ECO:0000256" key="6">
    <source>
        <dbReference type="ARBA" id="ARBA00023163"/>
    </source>
</evidence>
<feature type="DNA-binding region" description="Homeobox" evidence="8">
    <location>
        <begin position="109"/>
        <end position="168"/>
    </location>
</feature>
<proteinExistence type="predicted"/>
<organism evidence="12 13">
    <name type="scientific">Pleurodeles waltl</name>
    <name type="common">Iberian ribbed newt</name>
    <dbReference type="NCBI Taxonomy" id="8319"/>
    <lineage>
        <taxon>Eukaryota</taxon>
        <taxon>Metazoa</taxon>
        <taxon>Chordata</taxon>
        <taxon>Craniata</taxon>
        <taxon>Vertebrata</taxon>
        <taxon>Euteleostomi</taxon>
        <taxon>Amphibia</taxon>
        <taxon>Batrachia</taxon>
        <taxon>Caudata</taxon>
        <taxon>Salamandroidea</taxon>
        <taxon>Salamandridae</taxon>
        <taxon>Pleurodelinae</taxon>
        <taxon>Pleurodeles</taxon>
    </lineage>
</organism>
<dbReference type="CDD" id="cd00086">
    <property type="entry name" value="homeodomain"/>
    <property type="match status" value="1"/>
</dbReference>
<keyword evidence="4 8" id="KW-0238">DNA-binding</keyword>
<feature type="region of interest" description="Disordered" evidence="10">
    <location>
        <begin position="50"/>
        <end position="79"/>
    </location>
</feature>
<dbReference type="SUPFAM" id="SSF46689">
    <property type="entry name" value="Homeodomain-like"/>
    <property type="match status" value="1"/>
</dbReference>
<dbReference type="PANTHER" id="PTHR24339">
    <property type="entry name" value="HOMEOBOX PROTEIN EMX-RELATED"/>
    <property type="match status" value="1"/>
</dbReference>